<evidence type="ECO:0000313" key="2">
    <source>
        <dbReference type="EMBL" id="QKD82253.1"/>
    </source>
</evidence>
<keyword evidence="3" id="KW-1185">Reference proteome</keyword>
<dbReference type="AlphaFoldDB" id="A0A6M8BGK7"/>
<dbReference type="RefSeq" id="WP_172354875.1">
    <property type="nucleotide sequence ID" value="NZ_CP053661.1"/>
</dbReference>
<gene>
    <name evidence="2" type="ORF">HPC62_08690</name>
</gene>
<dbReference type="Proteomes" id="UP000505210">
    <property type="component" value="Chromosome"/>
</dbReference>
<feature type="domain" description="STAS" evidence="1">
    <location>
        <begin position="25"/>
        <end position="114"/>
    </location>
</feature>
<dbReference type="InterPro" id="IPR036513">
    <property type="entry name" value="STAS_dom_sf"/>
</dbReference>
<dbReference type="Pfam" id="PF01740">
    <property type="entry name" value="STAS"/>
    <property type="match status" value="1"/>
</dbReference>
<dbReference type="InterPro" id="IPR002645">
    <property type="entry name" value="STAS_dom"/>
</dbReference>
<sequence>MELRDDDYQIWYDAETQTLTCQGALRLGGPDEYAPIAQLLDEVVKQEPQNLELDLRKLAFLNSSGINTLSKFVIKVRQNSQIQLVIQGSNEIPWQTKSLPNLQRLLPTLKLQFD</sequence>
<dbReference type="Gene3D" id="3.30.750.24">
    <property type="entry name" value="STAS domain"/>
    <property type="match status" value="1"/>
</dbReference>
<organism evidence="2 3">
    <name type="scientific">Thermoleptolyngbya sichuanensis A183</name>
    <dbReference type="NCBI Taxonomy" id="2737172"/>
    <lineage>
        <taxon>Bacteria</taxon>
        <taxon>Bacillati</taxon>
        <taxon>Cyanobacteriota</taxon>
        <taxon>Cyanophyceae</taxon>
        <taxon>Oculatellales</taxon>
        <taxon>Oculatellaceae</taxon>
        <taxon>Thermoleptolyngbya</taxon>
        <taxon>Thermoleptolyngbya sichuanensis</taxon>
    </lineage>
</organism>
<protein>
    <recommendedName>
        <fullName evidence="1">STAS domain-containing protein</fullName>
    </recommendedName>
</protein>
<dbReference type="KEGG" id="theu:HPC62_08690"/>
<reference evidence="2 3" key="1">
    <citation type="submission" date="2020-05" db="EMBL/GenBank/DDBJ databases">
        <title>Complete genome sequence of of a novel Thermoleptolyngbya strain isolated from hot springs of Ganzi, Sichuan China.</title>
        <authorList>
            <person name="Tang J."/>
            <person name="Daroch M."/>
            <person name="Li L."/>
            <person name="Waleron K."/>
            <person name="Waleron M."/>
            <person name="Waleron M."/>
        </authorList>
    </citation>
    <scope>NUCLEOTIDE SEQUENCE [LARGE SCALE GENOMIC DNA]</scope>
    <source>
        <strain evidence="2 3">PKUAC-SCTA183</strain>
    </source>
</reference>
<dbReference type="SUPFAM" id="SSF52091">
    <property type="entry name" value="SpoIIaa-like"/>
    <property type="match status" value="1"/>
</dbReference>
<proteinExistence type="predicted"/>
<dbReference type="EMBL" id="CP053661">
    <property type="protein sequence ID" value="QKD82253.1"/>
    <property type="molecule type" value="Genomic_DNA"/>
</dbReference>
<evidence type="ECO:0000259" key="1">
    <source>
        <dbReference type="PROSITE" id="PS50801"/>
    </source>
</evidence>
<evidence type="ECO:0000313" key="3">
    <source>
        <dbReference type="Proteomes" id="UP000505210"/>
    </source>
</evidence>
<accession>A0A6M8BGK7</accession>
<dbReference type="PROSITE" id="PS50801">
    <property type="entry name" value="STAS"/>
    <property type="match status" value="1"/>
</dbReference>
<name>A0A6M8BGK7_9CYAN</name>
<dbReference type="NCBIfam" id="NF047705">
    <property type="entry name" value="slr1659_superfam"/>
    <property type="match status" value="1"/>
</dbReference>